<evidence type="ECO:0000313" key="2">
    <source>
        <dbReference type="Proteomes" id="UP000233837"/>
    </source>
</evidence>
<protein>
    <recommendedName>
        <fullName evidence="3">Retrotransposon gag domain-containing protein</fullName>
    </recommendedName>
</protein>
<name>A0A2I0X8B8_9ASPA</name>
<sequence>MIQNSQFGGTPIMHWNPRLASFLKICAIFKYDGVINDAIRLQLSSFSLKDKAKMWLNYLPPSFIITWNALAHKFIAKYFKNY</sequence>
<reference evidence="1 2" key="1">
    <citation type="journal article" date="2016" name="Sci. Rep.">
        <title>The Dendrobium catenatum Lindl. genome sequence provides insights into polysaccharide synthase, floral development and adaptive evolution.</title>
        <authorList>
            <person name="Zhang G.Q."/>
            <person name="Xu Q."/>
            <person name="Bian C."/>
            <person name="Tsai W.C."/>
            <person name="Yeh C.M."/>
            <person name="Liu K.W."/>
            <person name="Yoshida K."/>
            <person name="Zhang L.S."/>
            <person name="Chang S.B."/>
            <person name="Chen F."/>
            <person name="Shi Y."/>
            <person name="Su Y.Y."/>
            <person name="Zhang Y.Q."/>
            <person name="Chen L.J."/>
            <person name="Yin Y."/>
            <person name="Lin M."/>
            <person name="Huang H."/>
            <person name="Deng H."/>
            <person name="Wang Z.W."/>
            <person name="Zhu S.L."/>
            <person name="Zhao X."/>
            <person name="Deng C."/>
            <person name="Niu S.C."/>
            <person name="Huang J."/>
            <person name="Wang M."/>
            <person name="Liu G.H."/>
            <person name="Yang H.J."/>
            <person name="Xiao X.J."/>
            <person name="Hsiao Y.Y."/>
            <person name="Wu W.L."/>
            <person name="Chen Y.Y."/>
            <person name="Mitsuda N."/>
            <person name="Ohme-Takagi M."/>
            <person name="Luo Y.B."/>
            <person name="Van de Peer Y."/>
            <person name="Liu Z.J."/>
        </authorList>
    </citation>
    <scope>NUCLEOTIDE SEQUENCE [LARGE SCALE GENOMIC DNA]</scope>
    <source>
        <tissue evidence="1">The whole plant</tissue>
    </source>
</reference>
<organism evidence="1 2">
    <name type="scientific">Dendrobium catenatum</name>
    <dbReference type="NCBI Taxonomy" id="906689"/>
    <lineage>
        <taxon>Eukaryota</taxon>
        <taxon>Viridiplantae</taxon>
        <taxon>Streptophyta</taxon>
        <taxon>Embryophyta</taxon>
        <taxon>Tracheophyta</taxon>
        <taxon>Spermatophyta</taxon>
        <taxon>Magnoliopsida</taxon>
        <taxon>Liliopsida</taxon>
        <taxon>Asparagales</taxon>
        <taxon>Orchidaceae</taxon>
        <taxon>Epidendroideae</taxon>
        <taxon>Malaxideae</taxon>
        <taxon>Dendrobiinae</taxon>
        <taxon>Dendrobium</taxon>
    </lineage>
</organism>
<reference evidence="1 2" key="2">
    <citation type="journal article" date="2017" name="Nature">
        <title>The Apostasia genome and the evolution of orchids.</title>
        <authorList>
            <person name="Zhang G.Q."/>
            <person name="Liu K.W."/>
            <person name="Li Z."/>
            <person name="Lohaus R."/>
            <person name="Hsiao Y.Y."/>
            <person name="Niu S.C."/>
            <person name="Wang J.Y."/>
            <person name="Lin Y.C."/>
            <person name="Xu Q."/>
            <person name="Chen L.J."/>
            <person name="Yoshida K."/>
            <person name="Fujiwara S."/>
            <person name="Wang Z.W."/>
            <person name="Zhang Y.Q."/>
            <person name="Mitsuda N."/>
            <person name="Wang M."/>
            <person name="Liu G.H."/>
            <person name="Pecoraro L."/>
            <person name="Huang H.X."/>
            <person name="Xiao X.J."/>
            <person name="Lin M."/>
            <person name="Wu X.Y."/>
            <person name="Wu W.L."/>
            <person name="Chen Y.Y."/>
            <person name="Chang S.B."/>
            <person name="Sakamoto S."/>
            <person name="Ohme-Takagi M."/>
            <person name="Yagi M."/>
            <person name="Zeng S.J."/>
            <person name="Shen C.Y."/>
            <person name="Yeh C.M."/>
            <person name="Luo Y.B."/>
            <person name="Tsai W.C."/>
            <person name="Van de Peer Y."/>
            <person name="Liu Z.J."/>
        </authorList>
    </citation>
    <scope>NUCLEOTIDE SEQUENCE [LARGE SCALE GENOMIC DNA]</scope>
    <source>
        <tissue evidence="1">The whole plant</tissue>
    </source>
</reference>
<accession>A0A2I0X8B8</accession>
<proteinExistence type="predicted"/>
<dbReference type="Proteomes" id="UP000233837">
    <property type="component" value="Unassembled WGS sequence"/>
</dbReference>
<evidence type="ECO:0008006" key="3">
    <source>
        <dbReference type="Google" id="ProtNLM"/>
    </source>
</evidence>
<evidence type="ECO:0000313" key="1">
    <source>
        <dbReference type="EMBL" id="PKU84154.1"/>
    </source>
</evidence>
<dbReference type="EMBL" id="KZ502052">
    <property type="protein sequence ID" value="PKU84154.1"/>
    <property type="molecule type" value="Genomic_DNA"/>
</dbReference>
<dbReference type="AlphaFoldDB" id="A0A2I0X8B8"/>
<gene>
    <name evidence="1" type="ORF">MA16_Dca002666</name>
</gene>
<keyword evidence="2" id="KW-1185">Reference proteome</keyword>